<feature type="domain" description="DUF4097" evidence="1">
    <location>
        <begin position="157"/>
        <end position="243"/>
    </location>
</feature>
<dbReference type="Proteomes" id="UP000315439">
    <property type="component" value="Unassembled WGS sequence"/>
</dbReference>
<evidence type="ECO:0000313" key="3">
    <source>
        <dbReference type="Proteomes" id="UP000315439"/>
    </source>
</evidence>
<keyword evidence="3" id="KW-1185">Reference proteome</keyword>
<gene>
    <name evidence="2" type="ORF">FLL46_21060</name>
</gene>
<sequence length="271" mass="28303">MTKTSAILPFTIITFFAAVCGTAIAGSIEYETTKTLSLDAKDLDKFEIDARAGFLKIEGEEGRDSIEVVAEIAVEDEDYRLSLDRKGSKAVLIADPNPSNTNNWFGDSPKIDLTIKMPKALVLQIEDGSGFIELENLTGDLRIDDGSGHINATKIAANVNIEDGSGHIKLSDITGSIKIHDGSGSIEINGAGESVDIKDGSGGIELFDIGGKVDVEDGSGGLVVKSAKGHVTIDDGSGDIRVESLAAGLTVIEAGSGGLSMKNVEGEIITH</sequence>
<name>A0A545U5Z3_9GAMM</name>
<protein>
    <submittedName>
        <fullName evidence="2">DUF4097 domain-containing protein</fullName>
    </submittedName>
</protein>
<proteinExistence type="predicted"/>
<dbReference type="OrthoDB" id="6195678at2"/>
<evidence type="ECO:0000313" key="2">
    <source>
        <dbReference type="EMBL" id="TQV84890.1"/>
    </source>
</evidence>
<dbReference type="AlphaFoldDB" id="A0A545U5Z3"/>
<organism evidence="2 3">
    <name type="scientific">Aliikangiella coralliicola</name>
    <dbReference type="NCBI Taxonomy" id="2592383"/>
    <lineage>
        <taxon>Bacteria</taxon>
        <taxon>Pseudomonadati</taxon>
        <taxon>Pseudomonadota</taxon>
        <taxon>Gammaproteobacteria</taxon>
        <taxon>Oceanospirillales</taxon>
        <taxon>Pleioneaceae</taxon>
        <taxon>Aliikangiella</taxon>
    </lineage>
</organism>
<accession>A0A545U5Z3</accession>
<reference evidence="2 3" key="1">
    <citation type="submission" date="2019-07" db="EMBL/GenBank/DDBJ databases">
        <title>Draft genome for Aliikangiella sp. M105.</title>
        <authorList>
            <person name="Wang G."/>
        </authorList>
    </citation>
    <scope>NUCLEOTIDE SEQUENCE [LARGE SCALE GENOMIC DNA]</scope>
    <source>
        <strain evidence="2 3">M105</strain>
    </source>
</reference>
<dbReference type="Pfam" id="PF13349">
    <property type="entry name" value="DUF4097"/>
    <property type="match status" value="1"/>
</dbReference>
<dbReference type="EMBL" id="VIKS01000013">
    <property type="protein sequence ID" value="TQV84890.1"/>
    <property type="molecule type" value="Genomic_DNA"/>
</dbReference>
<dbReference type="InterPro" id="IPR025164">
    <property type="entry name" value="Toastrack_DUF4097"/>
</dbReference>
<dbReference type="RefSeq" id="WP_142933407.1">
    <property type="nucleotide sequence ID" value="NZ_ML660169.1"/>
</dbReference>
<evidence type="ECO:0000259" key="1">
    <source>
        <dbReference type="Pfam" id="PF13349"/>
    </source>
</evidence>
<comment type="caution">
    <text evidence="2">The sequence shown here is derived from an EMBL/GenBank/DDBJ whole genome shotgun (WGS) entry which is preliminary data.</text>
</comment>